<organism evidence="9 10">
    <name type="scientific">Senna tora</name>
    <dbReference type="NCBI Taxonomy" id="362788"/>
    <lineage>
        <taxon>Eukaryota</taxon>
        <taxon>Viridiplantae</taxon>
        <taxon>Streptophyta</taxon>
        <taxon>Embryophyta</taxon>
        <taxon>Tracheophyta</taxon>
        <taxon>Spermatophyta</taxon>
        <taxon>Magnoliopsida</taxon>
        <taxon>eudicotyledons</taxon>
        <taxon>Gunneridae</taxon>
        <taxon>Pentapetalae</taxon>
        <taxon>rosids</taxon>
        <taxon>fabids</taxon>
        <taxon>Fabales</taxon>
        <taxon>Fabaceae</taxon>
        <taxon>Caesalpinioideae</taxon>
        <taxon>Cassia clade</taxon>
        <taxon>Senna</taxon>
    </lineage>
</organism>
<dbReference type="Gene3D" id="1.25.40.10">
    <property type="entry name" value="Tetratricopeptide repeat domain"/>
    <property type="match status" value="2"/>
</dbReference>
<feature type="domain" description="PROP1-like PPR" evidence="8">
    <location>
        <begin position="429"/>
        <end position="573"/>
    </location>
</feature>
<dbReference type="PANTHER" id="PTHR45717">
    <property type="entry name" value="OS12G0527900 PROTEIN"/>
    <property type="match status" value="1"/>
</dbReference>
<dbReference type="Proteomes" id="UP000634136">
    <property type="component" value="Unassembled WGS sequence"/>
</dbReference>
<dbReference type="PROSITE" id="PS51375">
    <property type="entry name" value="PPR"/>
    <property type="match status" value="2"/>
</dbReference>
<feature type="region of interest" description="Disordered" evidence="7">
    <location>
        <begin position="91"/>
        <end position="145"/>
    </location>
</feature>
<dbReference type="OrthoDB" id="739241at2759"/>
<dbReference type="Pfam" id="PF17177">
    <property type="entry name" value="PPR_long"/>
    <property type="match status" value="2"/>
</dbReference>
<gene>
    <name evidence="9" type="ORF">G2W53_043116</name>
</gene>
<evidence type="ECO:0000313" key="9">
    <source>
        <dbReference type="EMBL" id="KAF7804005.1"/>
    </source>
</evidence>
<protein>
    <submittedName>
        <fullName evidence="9">Pentatricopeptide repeat-containing protein</fullName>
    </submittedName>
</protein>
<evidence type="ECO:0000256" key="1">
    <source>
        <dbReference type="ARBA" id="ARBA00004173"/>
    </source>
</evidence>
<dbReference type="PANTHER" id="PTHR45717:SF15">
    <property type="entry name" value="AGL218WP"/>
    <property type="match status" value="1"/>
</dbReference>
<dbReference type="GO" id="GO:0003729">
    <property type="term" value="F:mRNA binding"/>
    <property type="evidence" value="ECO:0007669"/>
    <property type="project" value="UniProtKB-ARBA"/>
</dbReference>
<comment type="subcellular location">
    <subcellularLocation>
        <location evidence="1">Mitochondrion</location>
    </subcellularLocation>
</comment>
<dbReference type="InterPro" id="IPR033443">
    <property type="entry name" value="PROP1-like_PPR_dom"/>
</dbReference>
<comment type="similarity">
    <text evidence="2">Belongs to the PPR family. P subfamily.</text>
</comment>
<evidence type="ECO:0000256" key="4">
    <source>
        <dbReference type="ARBA" id="ARBA00022946"/>
    </source>
</evidence>
<evidence type="ECO:0000256" key="6">
    <source>
        <dbReference type="PROSITE-ProRule" id="PRU00708"/>
    </source>
</evidence>
<feature type="domain" description="PROP1-like PPR" evidence="8">
    <location>
        <begin position="252"/>
        <end position="409"/>
    </location>
</feature>
<dbReference type="InterPro" id="IPR002885">
    <property type="entry name" value="PPR_rpt"/>
</dbReference>
<evidence type="ECO:0000256" key="5">
    <source>
        <dbReference type="ARBA" id="ARBA00023128"/>
    </source>
</evidence>
<dbReference type="NCBIfam" id="TIGR00756">
    <property type="entry name" value="PPR"/>
    <property type="match status" value="2"/>
</dbReference>
<dbReference type="FunFam" id="1.25.40.10:FF:000394">
    <property type="entry name" value="Pentatricopeptide repeat-containing protein, mitochondrial"/>
    <property type="match status" value="1"/>
</dbReference>
<dbReference type="FunFam" id="1.25.40.10:FF:000744">
    <property type="entry name" value="Pentatricopeptide repeat-containing protein, mitochondrial"/>
    <property type="match status" value="1"/>
</dbReference>
<feature type="compositionally biased region" description="Acidic residues" evidence="7">
    <location>
        <begin position="103"/>
        <end position="119"/>
    </location>
</feature>
<feature type="repeat" description="PPR" evidence="6">
    <location>
        <begin position="318"/>
        <end position="352"/>
    </location>
</feature>
<comment type="caution">
    <text evidence="9">The sequence shown here is derived from an EMBL/GenBank/DDBJ whole genome shotgun (WGS) entry which is preliminary data.</text>
</comment>
<keyword evidence="5" id="KW-0496">Mitochondrion</keyword>
<evidence type="ECO:0000313" key="10">
    <source>
        <dbReference type="Proteomes" id="UP000634136"/>
    </source>
</evidence>
<dbReference type="SUPFAM" id="SSF48452">
    <property type="entry name" value="TPR-like"/>
    <property type="match status" value="1"/>
</dbReference>
<keyword evidence="3" id="KW-0677">Repeat</keyword>
<evidence type="ECO:0000259" key="8">
    <source>
        <dbReference type="Pfam" id="PF17177"/>
    </source>
</evidence>
<dbReference type="GO" id="GO:0005739">
    <property type="term" value="C:mitochondrion"/>
    <property type="evidence" value="ECO:0007669"/>
    <property type="project" value="UniProtKB-SubCell"/>
</dbReference>
<reference evidence="9" key="1">
    <citation type="submission" date="2020-09" db="EMBL/GenBank/DDBJ databases">
        <title>Genome-Enabled Discovery of Anthraquinone Biosynthesis in Senna tora.</title>
        <authorList>
            <person name="Kang S.-H."/>
            <person name="Pandey R.P."/>
            <person name="Lee C.-M."/>
            <person name="Sim J.-S."/>
            <person name="Jeong J.-T."/>
            <person name="Choi B.-S."/>
            <person name="Jung M."/>
            <person name="Ginzburg D."/>
            <person name="Zhao K."/>
            <person name="Won S.Y."/>
            <person name="Oh T.-J."/>
            <person name="Yu Y."/>
            <person name="Kim N.-H."/>
            <person name="Lee O.R."/>
            <person name="Lee T.-H."/>
            <person name="Bashyal P."/>
            <person name="Kim T.-S."/>
            <person name="Lee W.-H."/>
            <person name="Kawkins C."/>
            <person name="Kim C.-K."/>
            <person name="Kim J.S."/>
            <person name="Ahn B.O."/>
            <person name="Rhee S.Y."/>
            <person name="Sohng J.K."/>
        </authorList>
    </citation>
    <scope>NUCLEOTIDE SEQUENCE</scope>
    <source>
        <tissue evidence="9">Leaf</tissue>
    </source>
</reference>
<feature type="repeat" description="PPR" evidence="6">
    <location>
        <begin position="455"/>
        <end position="489"/>
    </location>
</feature>
<dbReference type="EMBL" id="JAAIUW010000013">
    <property type="protein sequence ID" value="KAF7804005.1"/>
    <property type="molecule type" value="Genomic_DNA"/>
</dbReference>
<sequence length="617" mass="69910">MWALRRASVPLRNRGFKVGTVRASCVKLAPIACEEDEAGISECSPIICNRYLSMNTAQYYSGYASLKFIVSKHEFSSQADARTKVEDDLEDGFSELGAPPGENNDESVSELDLSDDNEDVGGPQNELELSDAEIEPTEKNSSQRRAQSGLARVIIEASGQSGVSIQSALEKWVEEGKELSRTEVSLAIGNLRKRRLFWKALQLSEWLEGQDGFEFVEKDYASRLDLIAKLHGLEKAENYIESIPESFRGEVIYRTLLANCVVQTNVRKAEQVFNKMKDLEFPLTAFACNQLLILYQRIDKKKIADVLLLMEQENIKPSPFTYNILITAKGQSHDIAGMDQIVETMKAEGIEPDLHIKGTLAKHYAFAGHKNKAIDILKEMEGEKLTENLWVCRYLLPLYAELGKPDEVERIWKVCESNPRFDVCLSAIEAWGRLKKIEEAEKVFEMMVNKWKKISSRHYAVLLNVYANNKMLNEGKDLVRKMADSGCRIGPLTWDALVKLYVRSGEVEKADSVLQKAVNQNYTKPLFSTYMTILNQYAQRGDIHNSEKIFYRMRQAGYASRISHYQALIQAYINAKQPAYGFRERMKADGVFPNKIVASQLVQIDAFRKTAVSDLLD</sequence>
<keyword evidence="4" id="KW-0809">Transit peptide</keyword>
<name>A0A834W0E1_9FABA</name>
<dbReference type="InterPro" id="IPR011990">
    <property type="entry name" value="TPR-like_helical_dom_sf"/>
</dbReference>
<keyword evidence="10" id="KW-1185">Reference proteome</keyword>
<proteinExistence type="inferred from homology"/>
<dbReference type="AlphaFoldDB" id="A0A834W0E1"/>
<evidence type="ECO:0000256" key="2">
    <source>
        <dbReference type="ARBA" id="ARBA00007626"/>
    </source>
</evidence>
<evidence type="ECO:0000256" key="3">
    <source>
        <dbReference type="ARBA" id="ARBA00022737"/>
    </source>
</evidence>
<accession>A0A834W0E1</accession>
<evidence type="ECO:0000256" key="7">
    <source>
        <dbReference type="SAM" id="MobiDB-lite"/>
    </source>
</evidence>